<evidence type="ECO:0000313" key="2">
    <source>
        <dbReference type="EMBL" id="AZG12212.1"/>
    </source>
</evidence>
<proteinExistence type="predicted"/>
<evidence type="ECO:0000313" key="3">
    <source>
        <dbReference type="Proteomes" id="UP000270411"/>
    </source>
</evidence>
<geneLocation type="plasmid" evidence="2">
    <name>unnamed1</name>
</geneLocation>
<dbReference type="EMBL" id="CP033968">
    <property type="protein sequence ID" value="AZG12212.1"/>
    <property type="molecule type" value="Genomic_DNA"/>
</dbReference>
<dbReference type="Proteomes" id="UP000270411">
    <property type="component" value="Plasmid unnamed1"/>
</dbReference>
<keyword evidence="2" id="KW-0614">Plasmid</keyword>
<name>A0A3G8GY25_9BURK</name>
<gene>
    <name evidence="2" type="ORF">EHF44_00615</name>
</gene>
<evidence type="ECO:0000256" key="1">
    <source>
        <dbReference type="SAM" id="MobiDB-lite"/>
    </source>
</evidence>
<feature type="compositionally biased region" description="Basic and acidic residues" evidence="1">
    <location>
        <begin position="1"/>
        <end position="13"/>
    </location>
</feature>
<organism evidence="2 3">
    <name type="scientific">Cupriavidus pauculus</name>
    <dbReference type="NCBI Taxonomy" id="82633"/>
    <lineage>
        <taxon>Bacteria</taxon>
        <taxon>Pseudomonadati</taxon>
        <taxon>Pseudomonadota</taxon>
        <taxon>Betaproteobacteria</taxon>
        <taxon>Burkholderiales</taxon>
        <taxon>Burkholderiaceae</taxon>
        <taxon>Cupriavidus</taxon>
    </lineage>
</organism>
<accession>A0A3G8GY25</accession>
<dbReference type="KEGG" id="cpau:EHF44_00615"/>
<reference evidence="3" key="1">
    <citation type="submission" date="2018-11" db="EMBL/GenBank/DDBJ databases">
        <title>FDA dAtabase for Regulatory Grade micrObial Sequences (FDA-ARGOS): Supporting development and validation of Infectious Disease Dx tests.</title>
        <authorList>
            <person name="Goldberg B."/>
            <person name="Campos J."/>
            <person name="Tallon L."/>
            <person name="Sadzewicz L."/>
            <person name="Zhao X."/>
            <person name="Vavikolanu K."/>
            <person name="Mehta A."/>
            <person name="Aluvathingal J."/>
            <person name="Nadendla S."/>
            <person name="Geyer C."/>
            <person name="Nandy P."/>
            <person name="Yan Y."/>
            <person name="Sichtig H."/>
        </authorList>
    </citation>
    <scope>NUCLEOTIDE SEQUENCE [LARGE SCALE GENOMIC DNA]</scope>
    <source>
        <strain evidence="3">FDAARGOS_614</strain>
        <plasmid evidence="3">unnamed1</plasmid>
    </source>
</reference>
<dbReference type="OrthoDB" id="8965819at2"/>
<sequence>MPSDETAGRRGESRSAAWPVEPDPAAIDLAKGILGARFEADHKDLNAMQRAARDAGLAFELTLFGPDAADARCVVTEVAAWNLRIAPAARIHRRIGALSRKVSRSVAASVARVDPTTLGGRGAAGRQRDHSRAAEGRAILRGQIARLEAELTRRAAESSADDQR</sequence>
<dbReference type="AlphaFoldDB" id="A0A3G8GY25"/>
<protein>
    <submittedName>
        <fullName evidence="2">Uncharacterized protein</fullName>
    </submittedName>
</protein>
<feature type="region of interest" description="Disordered" evidence="1">
    <location>
        <begin position="1"/>
        <end position="21"/>
    </location>
</feature>